<dbReference type="GO" id="GO:0005886">
    <property type="term" value="C:plasma membrane"/>
    <property type="evidence" value="ECO:0007669"/>
    <property type="project" value="UniProtKB-SubCell"/>
</dbReference>
<dbReference type="AlphaFoldDB" id="A0A7W7VKD3"/>
<evidence type="ECO:0000256" key="7">
    <source>
        <dbReference type="RuleBase" id="RU363032"/>
    </source>
</evidence>
<evidence type="ECO:0000256" key="3">
    <source>
        <dbReference type="ARBA" id="ARBA00022475"/>
    </source>
</evidence>
<dbReference type="InterPro" id="IPR000515">
    <property type="entry name" value="MetI-like"/>
</dbReference>
<evidence type="ECO:0000313" key="10">
    <source>
        <dbReference type="Proteomes" id="UP000552644"/>
    </source>
</evidence>
<keyword evidence="5 7" id="KW-1133">Transmembrane helix</keyword>
<dbReference type="Pfam" id="PF00528">
    <property type="entry name" value="BPD_transp_1"/>
    <property type="match status" value="1"/>
</dbReference>
<feature type="transmembrane region" description="Helical" evidence="7">
    <location>
        <begin position="247"/>
        <end position="267"/>
    </location>
</feature>
<keyword evidence="10" id="KW-1185">Reference proteome</keyword>
<evidence type="ECO:0000256" key="6">
    <source>
        <dbReference type="ARBA" id="ARBA00023136"/>
    </source>
</evidence>
<comment type="caution">
    <text evidence="9">The sequence shown here is derived from an EMBL/GenBank/DDBJ whole genome shotgun (WGS) entry which is preliminary data.</text>
</comment>
<evidence type="ECO:0000256" key="4">
    <source>
        <dbReference type="ARBA" id="ARBA00022692"/>
    </source>
</evidence>
<evidence type="ECO:0000256" key="5">
    <source>
        <dbReference type="ARBA" id="ARBA00022989"/>
    </source>
</evidence>
<dbReference type="SUPFAM" id="SSF161098">
    <property type="entry name" value="MetI-like"/>
    <property type="match status" value="1"/>
</dbReference>
<dbReference type="PANTHER" id="PTHR43163">
    <property type="entry name" value="DIPEPTIDE TRANSPORT SYSTEM PERMEASE PROTEIN DPPB-RELATED"/>
    <property type="match status" value="1"/>
</dbReference>
<name>A0A7W7VKD3_9ACTN</name>
<comment type="similarity">
    <text evidence="7">Belongs to the binding-protein-dependent transport system permease family.</text>
</comment>
<evidence type="ECO:0000256" key="2">
    <source>
        <dbReference type="ARBA" id="ARBA00022448"/>
    </source>
</evidence>
<evidence type="ECO:0000313" key="9">
    <source>
        <dbReference type="EMBL" id="MBB4913572.1"/>
    </source>
</evidence>
<evidence type="ECO:0000256" key="1">
    <source>
        <dbReference type="ARBA" id="ARBA00004651"/>
    </source>
</evidence>
<dbReference type="EMBL" id="JACHJP010000001">
    <property type="protein sequence ID" value="MBB4913572.1"/>
    <property type="molecule type" value="Genomic_DNA"/>
</dbReference>
<proteinExistence type="inferred from homology"/>
<keyword evidence="4 7" id="KW-0812">Transmembrane</keyword>
<comment type="subcellular location">
    <subcellularLocation>
        <location evidence="1 7">Cell membrane</location>
        <topology evidence="1 7">Multi-pass membrane protein</topology>
    </subcellularLocation>
</comment>
<dbReference type="Pfam" id="PF19300">
    <property type="entry name" value="BPD_transp_1_N"/>
    <property type="match status" value="1"/>
</dbReference>
<feature type="domain" description="ABC transmembrane type-1" evidence="8">
    <location>
        <begin position="95"/>
        <end position="300"/>
    </location>
</feature>
<keyword evidence="3" id="KW-1003">Cell membrane</keyword>
<dbReference type="PANTHER" id="PTHR43163:SF3">
    <property type="entry name" value="PEPTIDE ABC TRANSPORTER PERMEASE PROTEIN"/>
    <property type="match status" value="1"/>
</dbReference>
<dbReference type="InterPro" id="IPR035906">
    <property type="entry name" value="MetI-like_sf"/>
</dbReference>
<keyword evidence="6 7" id="KW-0472">Membrane</keyword>
<dbReference type="RefSeq" id="WP_184712332.1">
    <property type="nucleotide sequence ID" value="NZ_JACHJP010000001.1"/>
</dbReference>
<feature type="transmembrane region" description="Helical" evidence="7">
    <location>
        <begin position="181"/>
        <end position="200"/>
    </location>
</feature>
<feature type="transmembrane region" description="Helical" evidence="7">
    <location>
        <begin position="141"/>
        <end position="161"/>
    </location>
</feature>
<sequence>MPQLLLRRARDLVIVLWVVGTVMFVVIRLVPGDPAVSILGDTATPEQLAVLRDSLGLSGSWYEQYAAWLGRVISGDLGTSISFSEPVLPVILGHVVPTLTLAVFSTVISFTVALMITLWGTVRPRSLAARSVTQVASLGMALPQFWVALIVILVFAMVLGWFPPSGYADLLTDPFTAVPSLVLPVVVLVVGDVAVYLIFLRESVTNEMSQLYLRTARSKGLSETRVALGHALPNALMPILTVMGGHFATLVGGVVIVETVFVIPGLGSLALQAISTRDYPLVQGVTLFVTLLFVVVNLLVDLSYALIDPKVRVS</sequence>
<organism evidence="9 10">
    <name type="scientific">Streptosporangium saharense</name>
    <dbReference type="NCBI Taxonomy" id="1706840"/>
    <lineage>
        <taxon>Bacteria</taxon>
        <taxon>Bacillati</taxon>
        <taxon>Actinomycetota</taxon>
        <taxon>Actinomycetes</taxon>
        <taxon>Streptosporangiales</taxon>
        <taxon>Streptosporangiaceae</taxon>
        <taxon>Streptosporangium</taxon>
    </lineage>
</organism>
<feature type="transmembrane region" description="Helical" evidence="7">
    <location>
        <begin position="12"/>
        <end position="30"/>
    </location>
</feature>
<dbReference type="Gene3D" id="1.10.3720.10">
    <property type="entry name" value="MetI-like"/>
    <property type="match status" value="1"/>
</dbReference>
<feature type="transmembrane region" description="Helical" evidence="7">
    <location>
        <begin position="287"/>
        <end position="307"/>
    </location>
</feature>
<dbReference type="Proteomes" id="UP000552644">
    <property type="component" value="Unassembled WGS sequence"/>
</dbReference>
<accession>A0A7W7VKD3</accession>
<dbReference type="GO" id="GO:0055085">
    <property type="term" value="P:transmembrane transport"/>
    <property type="evidence" value="ECO:0007669"/>
    <property type="project" value="InterPro"/>
</dbReference>
<keyword evidence="2 7" id="KW-0813">Transport</keyword>
<evidence type="ECO:0000259" key="8">
    <source>
        <dbReference type="PROSITE" id="PS50928"/>
    </source>
</evidence>
<feature type="transmembrane region" description="Helical" evidence="7">
    <location>
        <begin position="99"/>
        <end position="120"/>
    </location>
</feature>
<dbReference type="InterPro" id="IPR045621">
    <property type="entry name" value="BPD_transp_1_N"/>
</dbReference>
<reference evidence="9 10" key="1">
    <citation type="submission" date="2020-08" db="EMBL/GenBank/DDBJ databases">
        <title>Genomic Encyclopedia of Type Strains, Phase III (KMG-III): the genomes of soil and plant-associated and newly described type strains.</title>
        <authorList>
            <person name="Whitman W."/>
        </authorList>
    </citation>
    <scope>NUCLEOTIDE SEQUENCE [LARGE SCALE GENOMIC DNA]</scope>
    <source>
        <strain evidence="9 10">CECT 8840</strain>
    </source>
</reference>
<dbReference type="CDD" id="cd06261">
    <property type="entry name" value="TM_PBP2"/>
    <property type="match status" value="1"/>
</dbReference>
<gene>
    <name evidence="9" type="ORF">FHS44_000644</name>
</gene>
<dbReference type="PROSITE" id="PS50928">
    <property type="entry name" value="ABC_TM1"/>
    <property type="match status" value="1"/>
</dbReference>
<protein>
    <submittedName>
        <fullName evidence="9">Peptide/nickel transport system permease protein</fullName>
    </submittedName>
</protein>